<evidence type="ECO:0000259" key="2">
    <source>
        <dbReference type="Pfam" id="PF14771"/>
    </source>
</evidence>
<organism evidence="3 4">
    <name type="scientific">Phasianus colchicus</name>
    <name type="common">Common pheasant</name>
    <dbReference type="NCBI Taxonomy" id="9054"/>
    <lineage>
        <taxon>Eukaryota</taxon>
        <taxon>Metazoa</taxon>
        <taxon>Chordata</taxon>
        <taxon>Craniata</taxon>
        <taxon>Vertebrata</taxon>
        <taxon>Euteleostomi</taxon>
        <taxon>Archelosauria</taxon>
        <taxon>Archosauria</taxon>
        <taxon>Dinosauria</taxon>
        <taxon>Saurischia</taxon>
        <taxon>Theropoda</taxon>
        <taxon>Coelurosauria</taxon>
        <taxon>Aves</taxon>
        <taxon>Neognathae</taxon>
        <taxon>Galloanserae</taxon>
        <taxon>Galliformes</taxon>
        <taxon>Phasianidae</taxon>
        <taxon>Phasianinae</taxon>
        <taxon>Phasianus</taxon>
    </lineage>
</organism>
<feature type="compositionally biased region" description="Polar residues" evidence="1">
    <location>
        <begin position="474"/>
        <end position="497"/>
    </location>
</feature>
<dbReference type="PANTHER" id="PTHR14880">
    <property type="entry name" value="PROLINE AND SERINE-RICH PROTEIN 1"/>
    <property type="match status" value="1"/>
</dbReference>
<feature type="region of interest" description="Disordered" evidence="1">
    <location>
        <begin position="468"/>
        <end position="561"/>
    </location>
</feature>
<proteinExistence type="predicted"/>
<reference evidence="3" key="2">
    <citation type="submission" date="2025-09" db="UniProtKB">
        <authorList>
            <consortium name="Ensembl"/>
        </authorList>
    </citation>
    <scope>IDENTIFICATION</scope>
</reference>
<reference evidence="3" key="1">
    <citation type="submission" date="2025-08" db="UniProtKB">
        <authorList>
            <consortium name="Ensembl"/>
        </authorList>
    </citation>
    <scope>IDENTIFICATION</scope>
</reference>
<feature type="region of interest" description="Disordered" evidence="1">
    <location>
        <begin position="237"/>
        <end position="260"/>
    </location>
</feature>
<dbReference type="PANTHER" id="PTHR14880:SF2">
    <property type="entry name" value="PROLINE AND SERINE-RICH PROTEIN 1"/>
    <property type="match status" value="1"/>
</dbReference>
<dbReference type="Pfam" id="PF14771">
    <property type="entry name" value="DUF4476"/>
    <property type="match status" value="1"/>
</dbReference>
<dbReference type="Ensembl" id="ENSPCLT00000031297.1">
    <property type="protein sequence ID" value="ENSPCLP00000022600.1"/>
    <property type="gene ID" value="ENSPCLG00000019868.1"/>
</dbReference>
<sequence>MDKKSFETVLDEIRKAVLTEYKLKAIEYVHGYFSSEQVVELLRYFSWAEPQLKAIKALQHKIVAVPASKMVNILNCFTFSKDKLIALEILASNIVDAQNYRLIEDLFRINMSEKKRCRRILEQASKTGCKAPHAMISSCGMIPGNPYPKGKPSRINGIFPGTPIKKDTEECTGEGKGIAARILGPSKPAPSTYNPHKPVPYPIPPCRPHATIAPKNEDLSSQAKPSQNQAFSAQTNQLFTPHGSNPSTPAATPVPTPSPVKAISHPLAPATPLISGMNMSTPVLPVFPGQVSSSIHTSQPSTPTPTVIKSLSLPGVPVTSVHSATSTPIPAVFSGLASIPSATPAPQGSSTPCATPAPSEAFASATTPFAGLPFSAASSVASASNPTPLSSVFAGLPLSLPPSVQGISSPVPSTIANSPATTIPGSLSLPNPILSVLKGFLTSNDASLINSSALPSAMTSELASLSALANQSSDPPTSSVKCYTPSATPTSQRSSTPGLAIFPGLPSPSVTSSSSTPPTLPAQSPLTTSPSVMPVNCGSSASLLHGTSPTNPDQQLSSTPVATSIPQVLIKTEPMSPTLSAFKGPSHSAGPSHGTIGLSALGRAYTSAASVPVSLPSSLNPALSGLSSLSAPLNNPNSLASISLAPHGSTAPIAPVFNGLPPFTSLTSNFAFTGNPALTPPVTLPGSLLATPATTASAVSAPHVNSTAAVLSGLAASATVSAPPFSLNLSSAVPSLFSVAQGPLGSSNPSFPGFPVSNTPSVTPALPSFPGLQASSAVAAVAPLPAAATAPSPAPVLPGFASAFSSNFNSALVAQAGLTSGLQTPGNAVFPGLLSLPGIPGFPQSAAQSSLQELQHSAAAQSALLQE</sequence>
<feature type="compositionally biased region" description="Polar residues" evidence="1">
    <location>
        <begin position="537"/>
        <end position="561"/>
    </location>
</feature>
<gene>
    <name evidence="3" type="primary">PROSER1</name>
</gene>
<evidence type="ECO:0000313" key="4">
    <source>
        <dbReference type="Proteomes" id="UP000472261"/>
    </source>
</evidence>
<evidence type="ECO:0000313" key="3">
    <source>
        <dbReference type="Ensembl" id="ENSPCLP00000022600.1"/>
    </source>
</evidence>
<keyword evidence="4" id="KW-1185">Reference proteome</keyword>
<feature type="compositionally biased region" description="Low complexity" evidence="1">
    <location>
        <begin position="503"/>
        <end position="531"/>
    </location>
</feature>
<evidence type="ECO:0000256" key="1">
    <source>
        <dbReference type="SAM" id="MobiDB-lite"/>
    </source>
</evidence>
<accession>A0A669QSG8</accession>
<dbReference type="InterPro" id="IPR042616">
    <property type="entry name" value="PROSER1"/>
</dbReference>
<feature type="domain" description="DUF4476" evidence="2">
    <location>
        <begin position="31"/>
        <end position="121"/>
    </location>
</feature>
<dbReference type="Proteomes" id="UP000472261">
    <property type="component" value="Unplaced"/>
</dbReference>
<dbReference type="InterPro" id="IPR028011">
    <property type="entry name" value="DUF4476"/>
</dbReference>
<protein>
    <submittedName>
        <fullName evidence="3">Proline and serine rich 1</fullName>
    </submittedName>
</protein>
<dbReference type="AlphaFoldDB" id="A0A669QSG8"/>
<name>A0A669QSG8_PHACC</name>